<gene>
    <name evidence="1" type="ORF">PNO30_06450</name>
</gene>
<name>A0AAW6B663_9BACL</name>
<evidence type="ECO:0000313" key="2">
    <source>
        <dbReference type="Proteomes" id="UP001212217"/>
    </source>
</evidence>
<dbReference type="PROSITE" id="PS51257">
    <property type="entry name" value="PROKAR_LIPOPROTEIN"/>
    <property type="match status" value="1"/>
</dbReference>
<dbReference type="EMBL" id="JAQMFS010000075">
    <property type="protein sequence ID" value="MDB6186409.1"/>
    <property type="molecule type" value="Genomic_DNA"/>
</dbReference>
<evidence type="ECO:0000313" key="1">
    <source>
        <dbReference type="EMBL" id="MDB6186409.1"/>
    </source>
</evidence>
<accession>A0AAW6B663</accession>
<dbReference type="AlphaFoldDB" id="A0AAW6B663"/>
<comment type="caution">
    <text evidence="1">The sequence shown here is derived from an EMBL/GenBank/DDBJ whole genome shotgun (WGS) entry which is preliminary data.</text>
</comment>
<proteinExistence type="predicted"/>
<dbReference type="RefSeq" id="WP_271987587.1">
    <property type="nucleotide sequence ID" value="NZ_JAQMFS010000075.1"/>
</dbReference>
<protein>
    <submittedName>
        <fullName evidence="1">Cell wall-binding protein</fullName>
    </submittedName>
</protein>
<organism evidence="1 2">
    <name type="scientific">Gemella haemolysans</name>
    <dbReference type="NCBI Taxonomy" id="1379"/>
    <lineage>
        <taxon>Bacteria</taxon>
        <taxon>Bacillati</taxon>
        <taxon>Bacillota</taxon>
        <taxon>Bacilli</taxon>
        <taxon>Bacillales</taxon>
        <taxon>Gemellaceae</taxon>
        <taxon>Gemella</taxon>
    </lineage>
</organism>
<reference evidence="1" key="1">
    <citation type="submission" date="2023-08" db="EMBL/GenBank/DDBJ databases">
        <title>Dental plaque isolates bound by oral lectin ZG16B.</title>
        <authorList>
            <person name="Ghosh S."/>
        </authorList>
    </citation>
    <scope>NUCLEOTIDE SEQUENCE</scope>
    <source>
        <strain evidence="1">DP3_5B</strain>
    </source>
</reference>
<dbReference type="Proteomes" id="UP001212217">
    <property type="component" value="Unassembled WGS sequence"/>
</dbReference>
<sequence length="182" mass="20547">MKSKLLFTVLLSASVILSGCSLFKRDLIRQSKSTAENKTTTTKNENSSDKVYGLNEEWIVDGQWRLKITEVKTTQDRSKHIKDKIAQVVIIKYTYENLGFKNEYQDLFLAPRTVIDGAENEARIYPVNSSKYPESTPIGAISESAMGYGLSVESDKIKISFTQFDKDGKKMENATFEVPVTK</sequence>